<proteinExistence type="inferred from homology"/>
<dbReference type="Pfam" id="PF12390">
    <property type="entry name" value="Se-cys_synth_N"/>
    <property type="match status" value="1"/>
</dbReference>
<evidence type="ECO:0000259" key="5">
    <source>
        <dbReference type="Pfam" id="PF12390"/>
    </source>
</evidence>
<dbReference type="EMBL" id="PYKC01000062">
    <property type="protein sequence ID" value="TGC70967.1"/>
    <property type="molecule type" value="Genomic_DNA"/>
</dbReference>
<protein>
    <submittedName>
        <fullName evidence="6">L-seryl-tRNA(Sec) selenium transferase</fullName>
        <ecNumber evidence="6">2.9.1.1</ecNumber>
    </submittedName>
</protein>
<dbReference type="InterPro" id="IPR015424">
    <property type="entry name" value="PyrdxlP-dep_Trfase"/>
</dbReference>
<keyword evidence="3 6" id="KW-0808">Transferase</keyword>
<dbReference type="GO" id="GO:0001514">
    <property type="term" value="P:selenocysteine incorporation"/>
    <property type="evidence" value="ECO:0007669"/>
    <property type="project" value="InterPro"/>
</dbReference>
<dbReference type="GO" id="GO:0004125">
    <property type="term" value="F:L-seryl-tRNA(Sec) selenium transferase activity"/>
    <property type="evidence" value="ECO:0007669"/>
    <property type="project" value="UniProtKB-EC"/>
</dbReference>
<evidence type="ECO:0000256" key="2">
    <source>
        <dbReference type="ARBA" id="ARBA00022490"/>
    </source>
</evidence>
<keyword evidence="2" id="KW-0963">Cytoplasm</keyword>
<dbReference type="InterPro" id="IPR018319">
    <property type="entry name" value="SelA-like"/>
</dbReference>
<sequence length="159" mass="17635">MTSETRTLYSQLPAIDRLLHDSAFLSLRDRYGHTQVVDLLRRMLDDARDVIRNTQTLPDWYADWAQEAKLRLENAAQSALRPVINLTGTVLHTNLGRALQAQEAVEAVTQAMRAPVTLEYDLDGAGRGHRDRALATLLCRITGAEDACIVNNNAAAVLL</sequence>
<evidence type="ECO:0000256" key="1">
    <source>
        <dbReference type="ARBA" id="ARBA00001933"/>
    </source>
</evidence>
<feature type="domain" description="L-seryl-tRNA selenium transferase N-terminal" evidence="5">
    <location>
        <begin position="9"/>
        <end position="48"/>
    </location>
</feature>
<evidence type="ECO:0000313" key="7">
    <source>
        <dbReference type="Proteomes" id="UP000297538"/>
    </source>
</evidence>
<dbReference type="EC" id="2.9.1.1" evidence="6"/>
<organism evidence="6 7">
    <name type="scientific">Salmonella enterica subsp. enterica serovar Wilhelmsburg</name>
    <dbReference type="NCBI Taxonomy" id="1960126"/>
    <lineage>
        <taxon>Bacteria</taxon>
        <taxon>Pseudomonadati</taxon>
        <taxon>Pseudomonadota</taxon>
        <taxon>Gammaproteobacteria</taxon>
        <taxon>Enterobacterales</taxon>
        <taxon>Enterobacteriaceae</taxon>
        <taxon>Salmonella</taxon>
    </lineage>
</organism>
<accession>A0A659PE19</accession>
<gene>
    <name evidence="6" type="ORF">C9F00_11520</name>
</gene>
<dbReference type="PANTHER" id="PTHR32328:SF0">
    <property type="entry name" value="L-SERYL-TRNA(SEC) SELENIUM TRANSFERASE"/>
    <property type="match status" value="1"/>
</dbReference>
<dbReference type="GO" id="GO:0005737">
    <property type="term" value="C:cytoplasm"/>
    <property type="evidence" value="ECO:0007669"/>
    <property type="project" value="InterPro"/>
</dbReference>
<evidence type="ECO:0000256" key="3">
    <source>
        <dbReference type="ARBA" id="ARBA00022679"/>
    </source>
</evidence>
<name>A0A659PE19_SALET</name>
<evidence type="ECO:0000313" key="6">
    <source>
        <dbReference type="EMBL" id="TGC70967.1"/>
    </source>
</evidence>
<dbReference type="SUPFAM" id="SSF53383">
    <property type="entry name" value="PLP-dependent transferases"/>
    <property type="match status" value="1"/>
</dbReference>
<dbReference type="InterPro" id="IPR004534">
    <property type="entry name" value="SelA_trans"/>
</dbReference>
<dbReference type="InterPro" id="IPR025862">
    <property type="entry name" value="SelA_trans_N_dom"/>
</dbReference>
<dbReference type="AlphaFoldDB" id="A0A659PE19"/>
<comment type="caution">
    <text evidence="6">The sequence shown here is derived from an EMBL/GenBank/DDBJ whole genome shotgun (WGS) entry which is preliminary data.</text>
</comment>
<dbReference type="Pfam" id="PF03841">
    <property type="entry name" value="SelA"/>
    <property type="match status" value="1"/>
</dbReference>
<keyword evidence="4" id="KW-0663">Pyridoxal phosphate</keyword>
<dbReference type="PANTHER" id="PTHR32328">
    <property type="entry name" value="L-SERYL-TRNA(SEC) SELENIUM TRANSFERASE"/>
    <property type="match status" value="1"/>
</dbReference>
<feature type="non-terminal residue" evidence="6">
    <location>
        <position position="159"/>
    </location>
</feature>
<evidence type="ECO:0000256" key="4">
    <source>
        <dbReference type="ARBA" id="ARBA00022898"/>
    </source>
</evidence>
<reference evidence="6 7" key="1">
    <citation type="submission" date="2018-03" db="EMBL/GenBank/DDBJ databases">
        <title>Non-Typhoidal Salmonella genome sequencing and assembly.</title>
        <authorList>
            <person name="Matchawe C."/>
        </authorList>
    </citation>
    <scope>NUCLEOTIDE SEQUENCE [LARGE SCALE GENOMIC DNA]</scope>
    <source>
        <strain evidence="6 7">34ev</strain>
    </source>
</reference>
<dbReference type="Gene3D" id="3.90.1150.110">
    <property type="match status" value="1"/>
</dbReference>
<comment type="cofactor">
    <cofactor evidence="1">
        <name>pyridoxal 5'-phosphate</name>
        <dbReference type="ChEBI" id="CHEBI:597326"/>
    </cofactor>
</comment>
<dbReference type="HAMAP" id="MF_00423">
    <property type="entry name" value="SelA"/>
    <property type="match status" value="1"/>
</dbReference>
<dbReference type="Proteomes" id="UP000297538">
    <property type="component" value="Unassembled WGS sequence"/>
</dbReference>